<reference evidence="1 2" key="2">
    <citation type="journal article" date="2016" name="Genome Announc.">
        <title>Permanent Draft Genome Sequences for Two Variants of Frankia sp. Strain CpI1, the First Frankia Strain Isolated from Root Nodules of Comptonia peregrina.</title>
        <authorList>
            <person name="Oshone R."/>
            <person name="Hurst S.G.IV."/>
            <person name="Abebe-Akele F."/>
            <person name="Simpson S."/>
            <person name="Morris K."/>
            <person name="Thomas W.K."/>
            <person name="Tisa L.S."/>
        </authorList>
    </citation>
    <scope>NUCLEOTIDE SEQUENCE [LARGE SCALE GENOMIC DNA]</scope>
    <source>
        <strain evidence="2">CpI1-S</strain>
    </source>
</reference>
<reference evidence="2" key="1">
    <citation type="submission" date="2015-02" db="EMBL/GenBank/DDBJ databases">
        <title>Draft Genome of Frankia sp. CpI1-S.</title>
        <authorList>
            <person name="Oshone R.T."/>
            <person name="Ngom M."/>
            <person name="Ghodhbane-Gtari F."/>
            <person name="Gtari M."/>
            <person name="Morris K."/>
            <person name="Thomas K."/>
            <person name="Sen A."/>
            <person name="Tisa L.S."/>
        </authorList>
    </citation>
    <scope>NUCLEOTIDE SEQUENCE [LARGE SCALE GENOMIC DNA]</scope>
    <source>
        <strain evidence="2">CpI1-S</strain>
    </source>
</reference>
<dbReference type="PATRIC" id="fig|1502723.3.peg.4460"/>
<sequence length="829" mass="89798">MTSPAPPSYTSVSLTLRPSRVVIVIDGGEYWSYWARRALYRASRIWGGGDFVVVPHENGQVDPTLLRGCQAYDPDFVVTYHPTVEDIEHFRSGSIPINGQDGTPLEGDERARFLDQIRTEEVRSPADETAREEIASVCSVYRARGDESITSIGEEGSGHFTDIGDIPDTWSGSVLACPARWGGLAGAATALHLGVAQPPERDAVEPELDPSTRHRLTGRLLDLNHATPPQVLIWHPGAALSVDPQTLITARERTTAHLAAISGGGFGNGTGLLVLGDTANDFALACLWQRTFGTAYWLPSVLGIDEAKLPDLLGGALTDVRLTLDRSSTSLVITSISRSDDDLAAARERIDEARPQFALWGPEDVHRSGQEEPEPPFEPMSTPPLVIVPGAELSWRQPASTSLAVDDHWEISTPVPVTVDATGTTTMSAPLPPPTLAGSPLSVVTKLNWHVDVRWSEGRAVRRRGTAGHELLVDPTWFPATLARSSRHGTSYQAGRFDFVAAGIRPENRLTRPRLRDLSLEAWIAAACRQYDMTAKASDAGLRAGLLAAMLGGRKEYADFFGGALLPALRAMRPEGDGSRGAYPDGDGVKIASGEGVLGFVGICRCVPTLTSTEVRLRLDVALRAGVLRRGLVLGCATCGRVQFQTVDRLGQLWTCLRCDAHNDLNQPAWRHPDDEPGWYYDLHPAGRELLAQHGDTVALLSAHLRGRAVGGIFDDVEEVEVASAGKPEAELDLVAYHDDLLTVAECKSSTASLTKRQLGIEVAKKCMAAAMLRADQILFATEDPEWSESQQGWIQDAVNRFRRWSPAGRPKIIIVAGLGTDSVQEQDL</sequence>
<dbReference type="Proteomes" id="UP000032545">
    <property type="component" value="Unassembled WGS sequence"/>
</dbReference>
<evidence type="ECO:0000313" key="2">
    <source>
        <dbReference type="Proteomes" id="UP000032545"/>
    </source>
</evidence>
<accession>A0A0D8BB44</accession>
<gene>
    <name evidence="1" type="ORF">FF36_04519</name>
</gene>
<protein>
    <submittedName>
        <fullName evidence="1">Uncharacterized protein</fullName>
    </submittedName>
</protein>
<keyword evidence="2" id="KW-1185">Reference proteome</keyword>
<dbReference type="EMBL" id="JYFN01000042">
    <property type="protein sequence ID" value="KJE21179.1"/>
    <property type="molecule type" value="Genomic_DNA"/>
</dbReference>
<dbReference type="AlphaFoldDB" id="A0A0D8BB44"/>
<comment type="caution">
    <text evidence="1">The sequence shown here is derived from an EMBL/GenBank/DDBJ whole genome shotgun (WGS) entry which is preliminary data.</text>
</comment>
<name>A0A0D8BB44_9ACTN</name>
<evidence type="ECO:0000313" key="1">
    <source>
        <dbReference type="EMBL" id="KJE21179.1"/>
    </source>
</evidence>
<organism evidence="1 2">
    <name type="scientific">Frankia torreyi</name>
    <dbReference type="NCBI Taxonomy" id="1856"/>
    <lineage>
        <taxon>Bacteria</taxon>
        <taxon>Bacillati</taxon>
        <taxon>Actinomycetota</taxon>
        <taxon>Actinomycetes</taxon>
        <taxon>Frankiales</taxon>
        <taxon>Frankiaceae</taxon>
        <taxon>Frankia</taxon>
    </lineage>
</organism>
<proteinExistence type="predicted"/>